<dbReference type="InterPro" id="IPR034543">
    <property type="entry name" value="LCL2"/>
</dbReference>
<evidence type="ECO:0000256" key="3">
    <source>
        <dbReference type="ARBA" id="ARBA00022729"/>
    </source>
</evidence>
<feature type="signal peptide" evidence="4">
    <location>
        <begin position="1"/>
        <end position="20"/>
    </location>
</feature>
<keyword evidence="3 4" id="KW-0732">Signal</keyword>
<dbReference type="PANTHER" id="PTHR38425">
    <property type="entry name" value="LONG CHRONOLOGICAL LIFESPAN PROTEIN 2"/>
    <property type="match status" value="1"/>
</dbReference>
<keyword evidence="6" id="KW-1185">Reference proteome</keyword>
<dbReference type="GO" id="GO:0036503">
    <property type="term" value="P:ERAD pathway"/>
    <property type="evidence" value="ECO:0007669"/>
    <property type="project" value="TreeGrafter"/>
</dbReference>
<dbReference type="PANTHER" id="PTHR38425:SF1">
    <property type="entry name" value="LONG CHRONOLOGICAL LIFESPAN PROTEIN 2"/>
    <property type="match status" value="1"/>
</dbReference>
<evidence type="ECO:0000256" key="2">
    <source>
        <dbReference type="ARBA" id="ARBA00018534"/>
    </source>
</evidence>
<dbReference type="EMBL" id="ML769386">
    <property type="protein sequence ID" value="KAE9410046.1"/>
    <property type="molecule type" value="Genomic_DNA"/>
</dbReference>
<dbReference type="AlphaFoldDB" id="A0A6A4IHF3"/>
<reference evidence="5" key="1">
    <citation type="journal article" date="2019" name="Environ. Microbiol.">
        <title>Fungal ecological strategies reflected in gene transcription - a case study of two litter decomposers.</title>
        <authorList>
            <person name="Barbi F."/>
            <person name="Kohler A."/>
            <person name="Barry K."/>
            <person name="Baskaran P."/>
            <person name="Daum C."/>
            <person name="Fauchery L."/>
            <person name="Ihrmark K."/>
            <person name="Kuo A."/>
            <person name="LaButti K."/>
            <person name="Lipzen A."/>
            <person name="Morin E."/>
            <person name="Grigoriev I.V."/>
            <person name="Henrissat B."/>
            <person name="Lindahl B."/>
            <person name="Martin F."/>
        </authorList>
    </citation>
    <scope>NUCLEOTIDE SEQUENCE</scope>
    <source>
        <strain evidence="5">JB14</strain>
    </source>
</reference>
<evidence type="ECO:0000313" key="5">
    <source>
        <dbReference type="EMBL" id="KAE9410046.1"/>
    </source>
</evidence>
<evidence type="ECO:0000256" key="1">
    <source>
        <dbReference type="ARBA" id="ARBA00010545"/>
    </source>
</evidence>
<sequence length="113" mass="12594">MYRLPTLFIAFCWALSLATAQFSFFDQMFGQQQQHQQQHHQSSGGSQDVSCSQYLCPNTLDCVALPHDCPCPDQEDVKCIIPDADNSNVGTVVCARGPEACQSVERIVWRLGK</sequence>
<organism evidence="5 6">
    <name type="scientific">Gymnopus androsaceus JB14</name>
    <dbReference type="NCBI Taxonomy" id="1447944"/>
    <lineage>
        <taxon>Eukaryota</taxon>
        <taxon>Fungi</taxon>
        <taxon>Dikarya</taxon>
        <taxon>Basidiomycota</taxon>
        <taxon>Agaricomycotina</taxon>
        <taxon>Agaricomycetes</taxon>
        <taxon>Agaricomycetidae</taxon>
        <taxon>Agaricales</taxon>
        <taxon>Marasmiineae</taxon>
        <taxon>Omphalotaceae</taxon>
        <taxon>Gymnopus</taxon>
    </lineage>
</organism>
<comment type="similarity">
    <text evidence="1">Belongs to the LCL2 family.</text>
</comment>
<accession>A0A6A4IHF3</accession>
<protein>
    <recommendedName>
        <fullName evidence="2">Long chronological lifespan protein 2</fullName>
    </recommendedName>
</protein>
<name>A0A6A4IHF3_9AGAR</name>
<feature type="chain" id="PRO_5025397030" description="Long chronological lifespan protein 2" evidence="4">
    <location>
        <begin position="21"/>
        <end position="113"/>
    </location>
</feature>
<evidence type="ECO:0000256" key="4">
    <source>
        <dbReference type="SAM" id="SignalP"/>
    </source>
</evidence>
<proteinExistence type="inferred from homology"/>
<dbReference type="OrthoDB" id="2234316at2759"/>
<gene>
    <name evidence="5" type="ORF">BT96DRAFT_464226</name>
</gene>
<evidence type="ECO:0000313" key="6">
    <source>
        <dbReference type="Proteomes" id="UP000799118"/>
    </source>
</evidence>
<dbReference type="Proteomes" id="UP000799118">
    <property type="component" value="Unassembled WGS sequence"/>
</dbReference>